<name>A0A443RV76_9ACAR</name>
<dbReference type="AlphaFoldDB" id="A0A443RV76"/>
<evidence type="ECO:0000256" key="1">
    <source>
        <dbReference type="PIRSR" id="PIRSR600101-2"/>
    </source>
</evidence>
<feature type="binding site" evidence="1">
    <location>
        <position position="79"/>
    </location>
    <ligand>
        <name>L-glutamate</name>
        <dbReference type="ChEBI" id="CHEBI:29985"/>
    </ligand>
</feature>
<evidence type="ECO:0000313" key="3">
    <source>
        <dbReference type="Proteomes" id="UP000288716"/>
    </source>
</evidence>
<dbReference type="PRINTS" id="PR01210">
    <property type="entry name" value="GGTRANSPTASE"/>
</dbReference>
<dbReference type="SUPFAM" id="SSF56235">
    <property type="entry name" value="N-terminal nucleophile aminohydrolases (Ntn hydrolases)"/>
    <property type="match status" value="1"/>
</dbReference>
<sequence length="224" mass="24700">YESKSKLVVYQNAAVATDAPYCAPYGREILEKNGSAIDAAISVLLCMGVVIPESMGLGGGPLITYYDAKTKTAKVIDGREVAPLRSSANMFKGNASLAGKGPLSIAVPGELKAYWTAHQMYGRLPWSTLFDGAIKMSESGFTVHEHLATVFRVRKDVLQKYDFASMIRDVFTNPQTNQFYKEGEFFKFPLLAKTLRKIANLSADYFYNGELGEQLVAELREMGK</sequence>
<dbReference type="GO" id="GO:0005886">
    <property type="term" value="C:plasma membrane"/>
    <property type="evidence" value="ECO:0007669"/>
    <property type="project" value="TreeGrafter"/>
</dbReference>
<proteinExistence type="predicted"/>
<dbReference type="VEuPathDB" id="VectorBase:LDEU012965"/>
<protein>
    <submittedName>
        <fullName evidence="2">Gamma-glutamyltranspeptidase 1-like isoform X2</fullName>
    </submittedName>
</protein>
<dbReference type="PANTHER" id="PTHR11686">
    <property type="entry name" value="GAMMA GLUTAMYL TRANSPEPTIDASE"/>
    <property type="match status" value="1"/>
</dbReference>
<evidence type="ECO:0000313" key="2">
    <source>
        <dbReference type="EMBL" id="RWS19075.1"/>
    </source>
</evidence>
<organism evidence="2 3">
    <name type="scientific">Leptotrombidium deliense</name>
    <dbReference type="NCBI Taxonomy" id="299467"/>
    <lineage>
        <taxon>Eukaryota</taxon>
        <taxon>Metazoa</taxon>
        <taxon>Ecdysozoa</taxon>
        <taxon>Arthropoda</taxon>
        <taxon>Chelicerata</taxon>
        <taxon>Arachnida</taxon>
        <taxon>Acari</taxon>
        <taxon>Acariformes</taxon>
        <taxon>Trombidiformes</taxon>
        <taxon>Prostigmata</taxon>
        <taxon>Anystina</taxon>
        <taxon>Parasitengona</taxon>
        <taxon>Trombiculoidea</taxon>
        <taxon>Trombiculidae</taxon>
        <taxon>Leptotrombidium</taxon>
    </lineage>
</organism>
<dbReference type="GO" id="GO:0006751">
    <property type="term" value="P:glutathione catabolic process"/>
    <property type="evidence" value="ECO:0007669"/>
    <property type="project" value="InterPro"/>
</dbReference>
<reference evidence="2 3" key="1">
    <citation type="journal article" date="2018" name="Gigascience">
        <title>Genomes of trombidid mites reveal novel predicted allergens and laterally-transferred genes associated with secondary metabolism.</title>
        <authorList>
            <person name="Dong X."/>
            <person name="Chaisiri K."/>
            <person name="Xia D."/>
            <person name="Armstrong S.D."/>
            <person name="Fang Y."/>
            <person name="Donnelly M.J."/>
            <person name="Kadowaki T."/>
            <person name="McGarry J.W."/>
            <person name="Darby A.C."/>
            <person name="Makepeace B.L."/>
        </authorList>
    </citation>
    <scope>NUCLEOTIDE SEQUENCE [LARGE SCALE GENOMIC DNA]</scope>
    <source>
        <strain evidence="2">UoL-UT</strain>
    </source>
</reference>
<dbReference type="PANTHER" id="PTHR11686:SF9">
    <property type="entry name" value="RE13973P"/>
    <property type="match status" value="1"/>
</dbReference>
<gene>
    <name evidence="2" type="ORF">B4U80_05827</name>
</gene>
<feature type="non-terminal residue" evidence="2">
    <location>
        <position position="224"/>
    </location>
</feature>
<comment type="caution">
    <text evidence="2">The sequence shown here is derived from an EMBL/GenBank/DDBJ whole genome shotgun (WGS) entry which is preliminary data.</text>
</comment>
<accession>A0A443RV76</accession>
<dbReference type="STRING" id="299467.A0A443RV76"/>
<dbReference type="Proteomes" id="UP000288716">
    <property type="component" value="Unassembled WGS sequence"/>
</dbReference>
<keyword evidence="3" id="KW-1185">Reference proteome</keyword>
<dbReference type="OrthoDB" id="6513769at2759"/>
<feature type="non-terminal residue" evidence="2">
    <location>
        <position position="1"/>
    </location>
</feature>
<dbReference type="GO" id="GO:0036374">
    <property type="term" value="F:glutathione hydrolase activity"/>
    <property type="evidence" value="ECO:0007669"/>
    <property type="project" value="InterPro"/>
</dbReference>
<dbReference type="Pfam" id="PF01019">
    <property type="entry name" value="G_glu_transpept"/>
    <property type="match status" value="1"/>
</dbReference>
<dbReference type="InterPro" id="IPR000101">
    <property type="entry name" value="GGT_peptidase"/>
</dbReference>
<dbReference type="EMBL" id="NCKV01030514">
    <property type="protein sequence ID" value="RWS19075.1"/>
    <property type="molecule type" value="Genomic_DNA"/>
</dbReference>
<dbReference type="InterPro" id="IPR029055">
    <property type="entry name" value="Ntn_hydrolases_N"/>
</dbReference>